<proteinExistence type="predicted"/>
<organism evidence="2 3">
    <name type="scientific">Streptomyces stramineus</name>
    <dbReference type="NCBI Taxonomy" id="173861"/>
    <lineage>
        <taxon>Bacteria</taxon>
        <taxon>Bacillati</taxon>
        <taxon>Actinomycetota</taxon>
        <taxon>Actinomycetes</taxon>
        <taxon>Kitasatosporales</taxon>
        <taxon>Streptomycetaceae</taxon>
        <taxon>Streptomyces</taxon>
    </lineage>
</organism>
<feature type="region of interest" description="Disordered" evidence="1">
    <location>
        <begin position="19"/>
        <end position="45"/>
    </location>
</feature>
<comment type="caution">
    <text evidence="2">The sequence shown here is derived from an EMBL/GenBank/DDBJ whole genome shotgun (WGS) entry which is preliminary data.</text>
</comment>
<evidence type="ECO:0000313" key="3">
    <source>
        <dbReference type="Proteomes" id="UP001499895"/>
    </source>
</evidence>
<dbReference type="EMBL" id="BAAAHB010000002">
    <property type="protein sequence ID" value="GAA0444979.1"/>
    <property type="molecule type" value="Genomic_DNA"/>
</dbReference>
<dbReference type="Proteomes" id="UP001499895">
    <property type="component" value="Unassembled WGS sequence"/>
</dbReference>
<sequence>MTTFDDILSRALLAPDRAVPRDTVPPRAAAPGARPAVTPGRTPNASAAAAEDLRALCETLVTHTPTTAVARFVTDQVPAPRSALVLACVLQLTDTDDGARFWWQYAAGAGQPAAAYCLYLHHLALGETHTARWWHHQTDYTHTSAAPAHTTFHRDNKPVILHHNDRAPTTTILSVLRRLAQHTTRPRSAVVTELMDYMPTAVAVGYLREPESELPLPGPDFARKIRALLDTAADRPDAPSDLPARPHTRQGLRRDASRSAMCVHRRVDEAAAH</sequence>
<reference evidence="2 3" key="1">
    <citation type="journal article" date="2019" name="Int. J. Syst. Evol. Microbiol.">
        <title>The Global Catalogue of Microorganisms (GCM) 10K type strain sequencing project: providing services to taxonomists for standard genome sequencing and annotation.</title>
        <authorList>
            <consortium name="The Broad Institute Genomics Platform"/>
            <consortium name="The Broad Institute Genome Sequencing Center for Infectious Disease"/>
            <person name="Wu L."/>
            <person name="Ma J."/>
        </authorList>
    </citation>
    <scope>NUCLEOTIDE SEQUENCE [LARGE SCALE GENOMIC DNA]</scope>
    <source>
        <strain evidence="2 3">JCM 10649</strain>
    </source>
</reference>
<gene>
    <name evidence="2" type="ORF">GCM10009544_04700</name>
</gene>
<keyword evidence="3" id="KW-1185">Reference proteome</keyword>
<feature type="region of interest" description="Disordered" evidence="1">
    <location>
        <begin position="234"/>
        <end position="260"/>
    </location>
</feature>
<dbReference type="RefSeq" id="WP_344084581.1">
    <property type="nucleotide sequence ID" value="NZ_BAAAHB010000002.1"/>
</dbReference>
<name>A0ABN0ZEQ5_9ACTN</name>
<evidence type="ECO:0000256" key="1">
    <source>
        <dbReference type="SAM" id="MobiDB-lite"/>
    </source>
</evidence>
<evidence type="ECO:0000313" key="2">
    <source>
        <dbReference type="EMBL" id="GAA0444979.1"/>
    </source>
</evidence>
<accession>A0ABN0ZEQ5</accession>
<feature type="compositionally biased region" description="Low complexity" evidence="1">
    <location>
        <begin position="25"/>
        <end position="45"/>
    </location>
</feature>
<protein>
    <submittedName>
        <fullName evidence="2">Uncharacterized protein</fullName>
    </submittedName>
</protein>